<feature type="domain" description="AMP-binding enzyme C-terminal" evidence="2">
    <location>
        <begin position="476"/>
        <end position="563"/>
    </location>
</feature>
<dbReference type="EMBL" id="KZ857395">
    <property type="protein sequence ID" value="RDX51319.1"/>
    <property type="molecule type" value="Genomic_DNA"/>
</dbReference>
<keyword evidence="3" id="KW-0436">Ligase</keyword>
<protein>
    <submittedName>
        <fullName evidence="3">Phenylacetyl-CoA ligase</fullName>
    </submittedName>
</protein>
<dbReference type="Pfam" id="PF13193">
    <property type="entry name" value="AMP-binding_C"/>
    <property type="match status" value="1"/>
</dbReference>
<evidence type="ECO:0000259" key="2">
    <source>
        <dbReference type="Pfam" id="PF13193"/>
    </source>
</evidence>
<proteinExistence type="predicted"/>
<dbReference type="AlphaFoldDB" id="A0A371DFJ8"/>
<feature type="domain" description="AMP-dependent synthetase/ligase" evidence="1">
    <location>
        <begin position="42"/>
        <end position="426"/>
    </location>
</feature>
<dbReference type="GO" id="GO:0016405">
    <property type="term" value="F:CoA-ligase activity"/>
    <property type="evidence" value="ECO:0007669"/>
    <property type="project" value="TreeGrafter"/>
</dbReference>
<dbReference type="STRING" id="139420.A0A371DFJ8"/>
<reference evidence="3 4" key="1">
    <citation type="journal article" date="2018" name="Biotechnol. Biofuels">
        <title>Integrative visual omics of the white-rot fungus Polyporus brumalis exposes the biotechnological potential of its oxidative enzymes for delignifying raw plant biomass.</title>
        <authorList>
            <person name="Miyauchi S."/>
            <person name="Rancon A."/>
            <person name="Drula E."/>
            <person name="Hage H."/>
            <person name="Chaduli D."/>
            <person name="Favel A."/>
            <person name="Grisel S."/>
            <person name="Henrissat B."/>
            <person name="Herpoel-Gimbert I."/>
            <person name="Ruiz-Duenas F.J."/>
            <person name="Chevret D."/>
            <person name="Hainaut M."/>
            <person name="Lin J."/>
            <person name="Wang M."/>
            <person name="Pangilinan J."/>
            <person name="Lipzen A."/>
            <person name="Lesage-Meessen L."/>
            <person name="Navarro D."/>
            <person name="Riley R."/>
            <person name="Grigoriev I.V."/>
            <person name="Zhou S."/>
            <person name="Raouche S."/>
            <person name="Rosso M.N."/>
        </authorList>
    </citation>
    <scope>NUCLEOTIDE SEQUENCE [LARGE SCALE GENOMIC DNA]</scope>
    <source>
        <strain evidence="3 4">BRFM 1820</strain>
    </source>
</reference>
<dbReference type="InterPro" id="IPR042099">
    <property type="entry name" value="ANL_N_sf"/>
</dbReference>
<dbReference type="SUPFAM" id="SSF56801">
    <property type="entry name" value="Acetyl-CoA synthetase-like"/>
    <property type="match status" value="1"/>
</dbReference>
<accession>A0A371DFJ8</accession>
<dbReference type="InterPro" id="IPR025110">
    <property type="entry name" value="AMP-bd_C"/>
</dbReference>
<evidence type="ECO:0000259" key="1">
    <source>
        <dbReference type="Pfam" id="PF00501"/>
    </source>
</evidence>
<dbReference type="Proteomes" id="UP000256964">
    <property type="component" value="Unassembled WGS sequence"/>
</dbReference>
<evidence type="ECO:0000313" key="3">
    <source>
        <dbReference type="EMBL" id="RDX51319.1"/>
    </source>
</evidence>
<dbReference type="InterPro" id="IPR000873">
    <property type="entry name" value="AMP-dep_synth/lig_dom"/>
</dbReference>
<dbReference type="PANTHER" id="PTHR24096:SF422">
    <property type="entry name" value="BCDNA.GH02901"/>
    <property type="match status" value="1"/>
</dbReference>
<organism evidence="3 4">
    <name type="scientific">Lentinus brumalis</name>
    <dbReference type="NCBI Taxonomy" id="2498619"/>
    <lineage>
        <taxon>Eukaryota</taxon>
        <taxon>Fungi</taxon>
        <taxon>Dikarya</taxon>
        <taxon>Basidiomycota</taxon>
        <taxon>Agaricomycotina</taxon>
        <taxon>Agaricomycetes</taxon>
        <taxon>Polyporales</taxon>
        <taxon>Polyporaceae</taxon>
        <taxon>Lentinus</taxon>
    </lineage>
</organism>
<dbReference type="InterPro" id="IPR045851">
    <property type="entry name" value="AMP-bd_C_sf"/>
</dbReference>
<sequence length="582" mass="64010">MSLFRSRGPPFIPPPDNVTIPQFILDDVGAHFTRLVRPVECPCFIDEESGRAIYLAELRQRSRHLADVVKGRWDISPGDVVSIYTPNHVDYGVIAWAVHHLGGILATHSPDLTTEELVYQLQIATPVLLIAHPGNLATALRAMQKVQISRERLVILGGHEAPDSRFSSLEDLFASHAMYRPHVEHMFKAGEARSAIAFLCFSSGTTGKPKAVAVSHYNVICNVVQVATFNRIHEDYAPAEKRRFRVGDIVAGVLPLYHIFGLVINLHLTLYGAMTVVMAKQFNYENLLKSIQRYRITHLNIVPPQAVLFCKHPLTKQYDLSSVRYCVVAGAPMSGELAGQLIQVFPGVQLGQGWGMTETCATGTMASTLTPSPQFPIEQWVGTPGSCGQLVSGTVAKIVKVDGTLAGVEEPGELWIQGPQVVLGYYRNDDATKETFIDGWIRTGDEALFKDNGDMYMTGRIKELIKVKGYQVSPSELEGYLLNHPDVADAAVIGVPDDYAGEVPLAYIVLKPQVAAAVKKDAELAKDERAKLYKHVSSIASRYKWLDGGVVFIDAVPKSASGKILKRVLIEQSKQLPPRARL</sequence>
<dbReference type="Gene3D" id="3.30.300.30">
    <property type="match status" value="1"/>
</dbReference>
<dbReference type="PROSITE" id="PS00455">
    <property type="entry name" value="AMP_BINDING"/>
    <property type="match status" value="1"/>
</dbReference>
<name>A0A371DFJ8_9APHY</name>
<dbReference type="OrthoDB" id="6509636at2759"/>
<dbReference type="Pfam" id="PF00501">
    <property type="entry name" value="AMP-binding"/>
    <property type="match status" value="1"/>
</dbReference>
<dbReference type="InterPro" id="IPR020845">
    <property type="entry name" value="AMP-binding_CS"/>
</dbReference>
<dbReference type="Gene3D" id="3.40.50.12780">
    <property type="entry name" value="N-terminal domain of ligase-like"/>
    <property type="match status" value="1"/>
</dbReference>
<gene>
    <name evidence="3" type="ORF">OH76DRAFT_1481599</name>
</gene>
<keyword evidence="4" id="KW-1185">Reference proteome</keyword>
<evidence type="ECO:0000313" key="4">
    <source>
        <dbReference type="Proteomes" id="UP000256964"/>
    </source>
</evidence>
<dbReference type="PANTHER" id="PTHR24096">
    <property type="entry name" value="LONG-CHAIN-FATTY-ACID--COA LIGASE"/>
    <property type="match status" value="1"/>
</dbReference>
<dbReference type="CDD" id="cd05911">
    <property type="entry name" value="Firefly_Luc_like"/>
    <property type="match status" value="1"/>
</dbReference>